<dbReference type="EMBL" id="CP096849">
    <property type="protein sequence ID" value="WMT63943.1"/>
    <property type="molecule type" value="Genomic_DNA"/>
</dbReference>
<dbReference type="AlphaFoldDB" id="A0AAJ6LIP7"/>
<dbReference type="PANTHER" id="PTHR37017">
    <property type="entry name" value="AB HYDROLASE-1 DOMAIN-CONTAINING PROTEIN-RELATED"/>
    <property type="match status" value="1"/>
</dbReference>
<feature type="domain" description="AB hydrolase-1" evidence="2">
    <location>
        <begin position="28"/>
        <end position="247"/>
    </location>
</feature>
<dbReference type="Pfam" id="PF12697">
    <property type="entry name" value="Abhydrolase_6"/>
    <property type="match status" value="1"/>
</dbReference>
<dbReference type="GO" id="GO:0016787">
    <property type="term" value="F:hydrolase activity"/>
    <property type="evidence" value="ECO:0007669"/>
    <property type="project" value="UniProtKB-KW"/>
</dbReference>
<name>A0AAJ6LIP7_9ENTR</name>
<sequence>MSKFAASLAVAAVLLSASAIAETAKPTVVLVHGAFADSSSWNGVTRILQKDGYNVVAAANPLRSVSGDAAYVSSVVNNIKGSVVLVGHSYGGQVITNAARDTNNVKSLVYVAAFAPDAGEAAADLAGKFPSGTLGQALATPLKLADGSVDLSIDRAKFHQQFAHDVSAEEAALMAAGQRPITEAALTEKSGVPAWKKLPSYFIYGDGDKNIPAQGLRFMAERAGSKHTVVIKGASHVVMVSHPQDVATLIEEAAK</sequence>
<gene>
    <name evidence="3" type="ORF">M2B19_13460</name>
</gene>
<keyword evidence="1" id="KW-0732">Signal</keyword>
<dbReference type="Proteomes" id="UP001228563">
    <property type="component" value="Chromosome"/>
</dbReference>
<dbReference type="InterPro" id="IPR000073">
    <property type="entry name" value="AB_hydrolase_1"/>
</dbReference>
<evidence type="ECO:0000259" key="2">
    <source>
        <dbReference type="Pfam" id="PF12697"/>
    </source>
</evidence>
<dbReference type="InterPro" id="IPR029058">
    <property type="entry name" value="AB_hydrolase_fold"/>
</dbReference>
<dbReference type="Gene3D" id="3.40.50.1820">
    <property type="entry name" value="alpha/beta hydrolase"/>
    <property type="match status" value="1"/>
</dbReference>
<reference evidence="3" key="1">
    <citation type="submission" date="2022-04" db="EMBL/GenBank/DDBJ databases">
        <title>Co-occurrence of mcr-9 and blaNDM-1 in multidrug-resistant Enterobacter kobei strain isolated from an infant with urinary infection.</title>
        <authorList>
            <person name="Zeng H."/>
        </authorList>
    </citation>
    <scope>NUCLEOTIDE SEQUENCE</scope>
    <source>
        <strain evidence="3">EC1382</strain>
    </source>
</reference>
<dbReference type="InterPro" id="IPR052897">
    <property type="entry name" value="Sec-Metab_Biosynth_Hydrolase"/>
</dbReference>
<feature type="chain" id="PRO_5042562913" evidence="1">
    <location>
        <begin position="22"/>
        <end position="255"/>
    </location>
</feature>
<keyword evidence="3" id="KW-0378">Hydrolase</keyword>
<accession>A0AAJ6LIP7</accession>
<dbReference type="RefSeq" id="WP_309164559.1">
    <property type="nucleotide sequence ID" value="NZ_CP096849.1"/>
</dbReference>
<dbReference type="SUPFAM" id="SSF53474">
    <property type="entry name" value="alpha/beta-Hydrolases"/>
    <property type="match status" value="1"/>
</dbReference>
<organism evidence="3 4">
    <name type="scientific">Enterobacter kobei</name>
    <dbReference type="NCBI Taxonomy" id="208224"/>
    <lineage>
        <taxon>Bacteria</taxon>
        <taxon>Pseudomonadati</taxon>
        <taxon>Pseudomonadota</taxon>
        <taxon>Gammaproteobacteria</taxon>
        <taxon>Enterobacterales</taxon>
        <taxon>Enterobacteriaceae</taxon>
        <taxon>Enterobacter</taxon>
        <taxon>Enterobacter cloacae complex</taxon>
    </lineage>
</organism>
<protein>
    <submittedName>
        <fullName evidence="3">Alpha/beta hydrolase</fullName>
    </submittedName>
</protein>
<proteinExistence type="predicted"/>
<dbReference type="PANTHER" id="PTHR37017:SF11">
    <property type="entry name" value="ESTERASE_LIPASE_THIOESTERASE DOMAIN-CONTAINING PROTEIN"/>
    <property type="match status" value="1"/>
</dbReference>
<evidence type="ECO:0000256" key="1">
    <source>
        <dbReference type="SAM" id="SignalP"/>
    </source>
</evidence>
<feature type="signal peptide" evidence="1">
    <location>
        <begin position="1"/>
        <end position="21"/>
    </location>
</feature>
<evidence type="ECO:0000313" key="3">
    <source>
        <dbReference type="EMBL" id="WMT63943.1"/>
    </source>
</evidence>
<evidence type="ECO:0000313" key="4">
    <source>
        <dbReference type="Proteomes" id="UP001228563"/>
    </source>
</evidence>